<reference evidence="5" key="1">
    <citation type="journal article" date="2013" name="Genome Announc.">
        <title>Draft genome sequence of the basidiomycetous yeast-like fungus Pseudozyma hubeiensis SY62, which produces an abundant amount of the biosurfactant mannosylerythritol lipids.</title>
        <authorList>
            <person name="Konishi M."/>
            <person name="Hatada Y."/>
            <person name="Horiuchi J."/>
        </authorList>
    </citation>
    <scope>NUCLEOTIDE SEQUENCE [LARGE SCALE GENOMIC DNA]</scope>
    <source>
        <strain evidence="5">SY62</strain>
    </source>
</reference>
<keyword evidence="3" id="KW-0732">Signal</keyword>
<dbReference type="PRINTS" id="PR00081">
    <property type="entry name" value="GDHRDH"/>
</dbReference>
<dbReference type="CDD" id="cd05233">
    <property type="entry name" value="SDR_c"/>
    <property type="match status" value="1"/>
</dbReference>
<dbReference type="OrthoDB" id="10253736at2759"/>
<dbReference type="PANTHER" id="PTHR24321:SF8">
    <property type="entry name" value="ESTRADIOL 17-BETA-DEHYDROGENASE 8-RELATED"/>
    <property type="match status" value="1"/>
</dbReference>
<name>R9P3F3_PSEHS</name>
<dbReference type="SUPFAM" id="SSF51735">
    <property type="entry name" value="NAD(P)-binding Rossmann-fold domains"/>
    <property type="match status" value="1"/>
</dbReference>
<dbReference type="Proteomes" id="UP000014071">
    <property type="component" value="Unassembled WGS sequence"/>
</dbReference>
<dbReference type="AlphaFoldDB" id="R9P3F3"/>
<evidence type="ECO:0000313" key="4">
    <source>
        <dbReference type="EMBL" id="GAC95866.1"/>
    </source>
</evidence>
<proteinExistence type="inferred from homology"/>
<keyword evidence="5" id="KW-1185">Reference proteome</keyword>
<dbReference type="GO" id="GO:0016491">
    <property type="term" value="F:oxidoreductase activity"/>
    <property type="evidence" value="ECO:0007669"/>
    <property type="project" value="UniProtKB-KW"/>
</dbReference>
<protein>
    <submittedName>
        <fullName evidence="4">Uncharacterized protein</fullName>
    </submittedName>
</protein>
<organism evidence="4 5">
    <name type="scientific">Pseudozyma hubeiensis (strain SY62)</name>
    <name type="common">Yeast</name>
    <dbReference type="NCBI Taxonomy" id="1305764"/>
    <lineage>
        <taxon>Eukaryota</taxon>
        <taxon>Fungi</taxon>
        <taxon>Dikarya</taxon>
        <taxon>Basidiomycota</taxon>
        <taxon>Ustilaginomycotina</taxon>
        <taxon>Ustilaginomycetes</taxon>
        <taxon>Ustilaginales</taxon>
        <taxon>Ustilaginaceae</taxon>
        <taxon>Pseudozyma</taxon>
    </lineage>
</organism>
<dbReference type="InterPro" id="IPR002347">
    <property type="entry name" value="SDR_fam"/>
</dbReference>
<dbReference type="EMBL" id="DF238798">
    <property type="protein sequence ID" value="GAC95866.1"/>
    <property type="molecule type" value="Genomic_DNA"/>
</dbReference>
<dbReference type="InterPro" id="IPR036291">
    <property type="entry name" value="NAD(P)-bd_dom_sf"/>
</dbReference>
<feature type="signal peptide" evidence="3">
    <location>
        <begin position="1"/>
        <end position="17"/>
    </location>
</feature>
<evidence type="ECO:0000256" key="1">
    <source>
        <dbReference type="ARBA" id="ARBA00006484"/>
    </source>
</evidence>
<comment type="similarity">
    <text evidence="1">Belongs to the short-chain dehydrogenases/reductases (SDR) family.</text>
</comment>
<dbReference type="PANTHER" id="PTHR24321">
    <property type="entry name" value="DEHYDROGENASES, SHORT CHAIN"/>
    <property type="match status" value="1"/>
</dbReference>
<accession>R9P3F3</accession>
<dbReference type="STRING" id="1305764.R9P3F3"/>
<dbReference type="RefSeq" id="XP_012189453.1">
    <property type="nucleotide sequence ID" value="XM_012334063.1"/>
</dbReference>
<evidence type="ECO:0000256" key="2">
    <source>
        <dbReference type="ARBA" id="ARBA00023002"/>
    </source>
</evidence>
<dbReference type="Gene3D" id="3.40.50.720">
    <property type="entry name" value="NAD(P)-binding Rossmann-like Domain"/>
    <property type="match status" value="1"/>
</dbReference>
<dbReference type="GeneID" id="24108732"/>
<evidence type="ECO:0000256" key="3">
    <source>
        <dbReference type="SAM" id="SignalP"/>
    </source>
</evidence>
<sequence length="297" mass="31378">MLAPRLVLLNLVRHVHLCTLRSSIVMSSTTTASPLDFGLAGVHVLVSGASGGIGFETAKTFLAAGAKVTAHYNTTPRELASTPNLVSLQADVTSESDVARLFTQAEAAQGLPVQILIVNHGIWPVQPVPLAEMSLSQWRNTHSVNLDGAFLLVRSFLSALTNLPSTTTDPASICFIGSTAGKFGEHDHADYASTKSALMYGLVPTLKNEIVRIAPKGRVNSVNPGWVFTPLAEETIKDDKVRAKALASTPLQKVAMPADVARQVVVLSSPTLSGHVTGVNLQVDGGMEGRCLYPPPA</sequence>
<dbReference type="HOGENOM" id="CLU_010194_1_3_1"/>
<evidence type="ECO:0000313" key="5">
    <source>
        <dbReference type="Proteomes" id="UP000014071"/>
    </source>
</evidence>
<keyword evidence="2" id="KW-0560">Oxidoreductase</keyword>
<dbReference type="Pfam" id="PF13561">
    <property type="entry name" value="adh_short_C2"/>
    <property type="match status" value="1"/>
</dbReference>
<gene>
    <name evidence="4" type="ORF">PHSY_003443</name>
</gene>
<feature type="chain" id="PRO_5004478228" evidence="3">
    <location>
        <begin position="18"/>
        <end position="297"/>
    </location>
</feature>
<dbReference type="eggNOG" id="KOG1200">
    <property type="taxonomic scope" value="Eukaryota"/>
</dbReference>